<name>A0AAE3AW37_9FIRM</name>
<feature type="non-terminal residue" evidence="1">
    <location>
        <position position="1"/>
    </location>
</feature>
<evidence type="ECO:0008006" key="3">
    <source>
        <dbReference type="Google" id="ProtNLM"/>
    </source>
</evidence>
<proteinExistence type="predicted"/>
<gene>
    <name evidence="1" type="ORF">LKD45_14820</name>
</gene>
<protein>
    <recommendedName>
        <fullName evidence="3">Abortive phage infection protein</fullName>
    </recommendedName>
</protein>
<comment type="caution">
    <text evidence="1">The sequence shown here is derived from an EMBL/GenBank/DDBJ whole genome shotgun (WGS) entry which is preliminary data.</text>
</comment>
<evidence type="ECO:0000313" key="1">
    <source>
        <dbReference type="EMBL" id="MCC2168943.1"/>
    </source>
</evidence>
<reference evidence="1 2" key="1">
    <citation type="submission" date="2021-10" db="EMBL/GenBank/DDBJ databases">
        <title>Anaerobic single-cell dispensing facilitates the cultivation of human gut bacteria.</title>
        <authorList>
            <person name="Afrizal A."/>
        </authorList>
    </citation>
    <scope>NUCLEOTIDE SEQUENCE [LARGE SCALE GENOMIC DNA]</scope>
    <source>
        <strain evidence="1 2">CLA-AA-H244</strain>
    </source>
</reference>
<accession>A0AAE3AW37</accession>
<dbReference type="AlphaFoldDB" id="A0AAE3AW37"/>
<sequence length="102" mass="11804">IAYFIIEKKKAAPQPWQAIAQRFCSIGICEIASSSGNLVKVYDQERCICDLIRNRNKYEVQVFQTAIKEYMSSKDKKLSQLIVYADMMGIRDEVMKYVEVLV</sequence>
<keyword evidence="2" id="KW-1185">Reference proteome</keyword>
<organism evidence="1 2">
    <name type="scientific">Gallintestinimicrobium propionicum</name>
    <dbReference type="NCBI Taxonomy" id="2981770"/>
    <lineage>
        <taxon>Bacteria</taxon>
        <taxon>Bacillati</taxon>
        <taxon>Bacillota</taxon>
        <taxon>Clostridia</taxon>
        <taxon>Lachnospirales</taxon>
        <taxon>Lachnospiraceae</taxon>
        <taxon>Gallintestinimicrobium</taxon>
    </lineage>
</organism>
<evidence type="ECO:0000313" key="2">
    <source>
        <dbReference type="Proteomes" id="UP001199355"/>
    </source>
</evidence>
<dbReference type="Proteomes" id="UP001199355">
    <property type="component" value="Unassembled WGS sequence"/>
</dbReference>
<dbReference type="EMBL" id="JAJEQF010000053">
    <property type="protein sequence ID" value="MCC2168943.1"/>
    <property type="molecule type" value="Genomic_DNA"/>
</dbReference>